<proteinExistence type="inferred from homology"/>
<sequence length="488" mass="55742">METFVSAVLGDLLSRSISFVIDGCYRQQKGVEVYLLQLRHVLLRIQATMEEAEGRHITNKAMLRQLQMLREMMYKGCYLLDTFTYQVLQQQRDNDQVSGHPLSIFCRAKRLCFSTRGMNLAVQVDGVKEVQKMLESLQSTIVDMTEFIVFLKFYPPINREPYKKYLYLENCMFGRQAEMEKIISFLLQPEPPGAESLQVLPIIGPARVGKSTLVEHLCYDERVLNHFSTIILCSGGPTAPEGSGVVKKRTHGSHGRSLIVMELADDFVLDERQCKNFYSSRNHMPPGSKVIVTSRSESIIKLGTTGAIKLDFLSREAYWYFFKVMAFGSTNPADHPELASIAMEIAAGLEGCFVGAHVICGFLRANMHRRFWSKILEYERDNIDRNILIFGEHPQALIRKNQTAYVWSLSNISMRLKVLYRQTHSALNDVPKITLHEAQTSAKAHGKLEVLVLKSRIPPYHSYSMTCEIEVPQDMMTKKKRPHSYLQI</sequence>
<dbReference type="EMBL" id="CM009753">
    <property type="protein sequence ID" value="PUZ55005.1"/>
    <property type="molecule type" value="Genomic_DNA"/>
</dbReference>
<evidence type="ECO:0000256" key="2">
    <source>
        <dbReference type="ARBA" id="ARBA00022614"/>
    </source>
</evidence>
<keyword evidence="8" id="KW-1185">Reference proteome</keyword>
<dbReference type="Gramene" id="PUZ55005">
    <property type="protein sequence ID" value="PUZ55005"/>
    <property type="gene ID" value="GQ55_5G177700"/>
</dbReference>
<evidence type="ECO:0000256" key="3">
    <source>
        <dbReference type="ARBA" id="ARBA00022737"/>
    </source>
</evidence>
<feature type="domain" description="Disease resistance N-terminal" evidence="6">
    <location>
        <begin position="8"/>
        <end position="96"/>
    </location>
</feature>
<dbReference type="Gene3D" id="1.20.5.4130">
    <property type="match status" value="1"/>
</dbReference>
<dbReference type="AlphaFoldDB" id="A0A2T7DHG5"/>
<evidence type="ECO:0000313" key="8">
    <source>
        <dbReference type="Proteomes" id="UP000244336"/>
    </source>
</evidence>
<evidence type="ECO:0000259" key="6">
    <source>
        <dbReference type="Pfam" id="PF18052"/>
    </source>
</evidence>
<keyword evidence="4" id="KW-0547">Nucleotide-binding</keyword>
<dbReference type="InterPro" id="IPR027417">
    <property type="entry name" value="P-loop_NTPase"/>
</dbReference>
<dbReference type="Proteomes" id="UP000244336">
    <property type="component" value="Chromosome 5"/>
</dbReference>
<evidence type="ECO:0000256" key="1">
    <source>
        <dbReference type="ARBA" id="ARBA00008894"/>
    </source>
</evidence>
<evidence type="ECO:0000256" key="4">
    <source>
        <dbReference type="ARBA" id="ARBA00022741"/>
    </source>
</evidence>
<dbReference type="OrthoDB" id="692486at2759"/>
<accession>A0A2T7DHG5</accession>
<dbReference type="Pfam" id="PF18052">
    <property type="entry name" value="Rx_N"/>
    <property type="match status" value="1"/>
</dbReference>
<dbReference type="PANTHER" id="PTHR33377:SF36">
    <property type="entry name" value="OS01G0720900 PROTEIN"/>
    <property type="match status" value="1"/>
</dbReference>
<dbReference type="PANTHER" id="PTHR33377">
    <property type="entry name" value="OS10G0134700 PROTEIN-RELATED"/>
    <property type="match status" value="1"/>
</dbReference>
<organism evidence="7 8">
    <name type="scientific">Panicum hallii var. hallii</name>
    <dbReference type="NCBI Taxonomy" id="1504633"/>
    <lineage>
        <taxon>Eukaryota</taxon>
        <taxon>Viridiplantae</taxon>
        <taxon>Streptophyta</taxon>
        <taxon>Embryophyta</taxon>
        <taxon>Tracheophyta</taxon>
        <taxon>Spermatophyta</taxon>
        <taxon>Magnoliopsida</taxon>
        <taxon>Liliopsida</taxon>
        <taxon>Poales</taxon>
        <taxon>Poaceae</taxon>
        <taxon>PACMAD clade</taxon>
        <taxon>Panicoideae</taxon>
        <taxon>Panicodae</taxon>
        <taxon>Paniceae</taxon>
        <taxon>Panicinae</taxon>
        <taxon>Panicum</taxon>
        <taxon>Panicum sect. Panicum</taxon>
    </lineage>
</organism>
<name>A0A2T7DHG5_9POAL</name>
<evidence type="ECO:0000256" key="5">
    <source>
        <dbReference type="ARBA" id="ARBA00022821"/>
    </source>
</evidence>
<dbReference type="Gene3D" id="3.40.50.300">
    <property type="entry name" value="P-loop containing nucleotide triphosphate hydrolases"/>
    <property type="match status" value="1"/>
</dbReference>
<dbReference type="InterPro" id="IPR041118">
    <property type="entry name" value="Rx_N"/>
</dbReference>
<dbReference type="GO" id="GO:0006952">
    <property type="term" value="P:defense response"/>
    <property type="evidence" value="ECO:0007669"/>
    <property type="project" value="UniProtKB-KW"/>
</dbReference>
<reference evidence="7 8" key="1">
    <citation type="submission" date="2018-04" db="EMBL/GenBank/DDBJ databases">
        <title>WGS assembly of Panicum hallii var. hallii HAL2.</title>
        <authorList>
            <person name="Lovell J."/>
            <person name="Jenkins J."/>
            <person name="Lowry D."/>
            <person name="Mamidi S."/>
            <person name="Sreedasyam A."/>
            <person name="Weng X."/>
            <person name="Barry K."/>
            <person name="Bonette J."/>
            <person name="Campitelli B."/>
            <person name="Daum C."/>
            <person name="Gordon S."/>
            <person name="Gould B."/>
            <person name="Lipzen A."/>
            <person name="MacQueen A."/>
            <person name="Palacio-Mejia J."/>
            <person name="Plott C."/>
            <person name="Shakirov E."/>
            <person name="Shu S."/>
            <person name="Yoshinaga Y."/>
            <person name="Zane M."/>
            <person name="Rokhsar D."/>
            <person name="Grimwood J."/>
            <person name="Schmutz J."/>
            <person name="Juenger T."/>
        </authorList>
    </citation>
    <scope>NUCLEOTIDE SEQUENCE [LARGE SCALE GENOMIC DNA]</scope>
    <source>
        <strain evidence="8">cv. HAL2</strain>
    </source>
</reference>
<dbReference type="SUPFAM" id="SSF52540">
    <property type="entry name" value="P-loop containing nucleoside triphosphate hydrolases"/>
    <property type="match status" value="1"/>
</dbReference>
<comment type="similarity">
    <text evidence="1">Belongs to the disease resistance NB-LRR family.</text>
</comment>
<keyword evidence="5" id="KW-0611">Plant defense</keyword>
<keyword evidence="3" id="KW-0677">Repeat</keyword>
<evidence type="ECO:0000313" key="7">
    <source>
        <dbReference type="EMBL" id="PUZ55005.1"/>
    </source>
</evidence>
<dbReference type="GO" id="GO:0000166">
    <property type="term" value="F:nucleotide binding"/>
    <property type="evidence" value="ECO:0007669"/>
    <property type="project" value="UniProtKB-KW"/>
</dbReference>
<keyword evidence="2" id="KW-0433">Leucine-rich repeat</keyword>
<protein>
    <recommendedName>
        <fullName evidence="6">Disease resistance N-terminal domain-containing protein</fullName>
    </recommendedName>
</protein>
<gene>
    <name evidence="7" type="ORF">GQ55_5G177700</name>
</gene>